<dbReference type="AlphaFoldDB" id="V5I398"/>
<dbReference type="GO" id="GO:0042391">
    <property type="term" value="P:regulation of membrane potential"/>
    <property type="evidence" value="ECO:0007669"/>
    <property type="project" value="InterPro"/>
</dbReference>
<keyword evidence="8" id="KW-1185">Reference proteome</keyword>
<proteinExistence type="predicted"/>
<keyword evidence="3 5" id="KW-1133">Transmembrane helix</keyword>
<dbReference type="InterPro" id="IPR004712">
    <property type="entry name" value="Na+/H+_antiporter_fungi"/>
</dbReference>
<feature type="transmembrane region" description="Helical" evidence="5">
    <location>
        <begin position="245"/>
        <end position="263"/>
    </location>
</feature>
<comment type="caution">
    <text evidence="7">The sequence shown here is derived from an EMBL/GenBank/DDBJ whole genome shotgun (WGS) entry which is preliminary data.</text>
</comment>
<evidence type="ECO:0000256" key="2">
    <source>
        <dbReference type="ARBA" id="ARBA00022692"/>
    </source>
</evidence>
<dbReference type="InterPro" id="IPR006153">
    <property type="entry name" value="Cation/H_exchanger_TM"/>
</dbReference>
<evidence type="ECO:0000259" key="6">
    <source>
        <dbReference type="Pfam" id="PF00999"/>
    </source>
</evidence>
<feature type="transmembrane region" description="Helical" evidence="5">
    <location>
        <begin position="275"/>
        <end position="294"/>
    </location>
</feature>
<dbReference type="eggNOG" id="KOG4505">
    <property type="taxonomic scope" value="Eukaryota"/>
</dbReference>
<name>V5I398_BYSSN</name>
<accession>V5I398</accession>
<reference evidence="8" key="1">
    <citation type="journal article" date="2014" name="Genome Announc.">
        <title>Draft genome sequence of the formaldehyde-resistant fungus Byssochlamys spectabilis No. 5 (anamorph Paecilomyces variotii No. 5) (NBRC109023).</title>
        <authorList>
            <person name="Oka T."/>
            <person name="Ekino K."/>
            <person name="Fukuda K."/>
            <person name="Nomura Y."/>
        </authorList>
    </citation>
    <scope>NUCLEOTIDE SEQUENCE [LARGE SCALE GENOMIC DNA]</scope>
    <source>
        <strain evidence="8">No. 5 / NBRC 109023</strain>
    </source>
</reference>
<dbReference type="GO" id="GO:0036376">
    <property type="term" value="P:sodium ion export across plasma membrane"/>
    <property type="evidence" value="ECO:0007669"/>
    <property type="project" value="InterPro"/>
</dbReference>
<keyword evidence="4 5" id="KW-0472">Membrane</keyword>
<dbReference type="Proteomes" id="UP000018001">
    <property type="component" value="Unassembled WGS sequence"/>
</dbReference>
<evidence type="ECO:0000313" key="8">
    <source>
        <dbReference type="Proteomes" id="UP000018001"/>
    </source>
</evidence>
<evidence type="ECO:0000256" key="3">
    <source>
        <dbReference type="ARBA" id="ARBA00022989"/>
    </source>
</evidence>
<dbReference type="GO" id="GO:0015385">
    <property type="term" value="F:sodium:proton antiporter activity"/>
    <property type="evidence" value="ECO:0007669"/>
    <property type="project" value="InterPro"/>
</dbReference>
<evidence type="ECO:0000256" key="4">
    <source>
        <dbReference type="ARBA" id="ARBA00023136"/>
    </source>
</evidence>
<protein>
    <submittedName>
        <fullName evidence="7">Plasma membrane antiporter, putative</fullName>
    </submittedName>
</protein>
<dbReference type="PANTHER" id="PTHR31382">
    <property type="entry name" value="NA(+)/H(+) ANTIPORTER"/>
    <property type="match status" value="1"/>
</dbReference>
<dbReference type="GO" id="GO:0005886">
    <property type="term" value="C:plasma membrane"/>
    <property type="evidence" value="ECO:0007669"/>
    <property type="project" value="InterPro"/>
</dbReference>
<dbReference type="Pfam" id="PF00999">
    <property type="entry name" value="Na_H_Exchanger"/>
    <property type="match status" value="1"/>
</dbReference>
<organism evidence="7 8">
    <name type="scientific">Byssochlamys spectabilis (strain No. 5 / NBRC 109023)</name>
    <name type="common">Paecilomyces variotii</name>
    <dbReference type="NCBI Taxonomy" id="1356009"/>
    <lineage>
        <taxon>Eukaryota</taxon>
        <taxon>Fungi</taxon>
        <taxon>Dikarya</taxon>
        <taxon>Ascomycota</taxon>
        <taxon>Pezizomycotina</taxon>
        <taxon>Eurotiomycetes</taxon>
        <taxon>Eurotiomycetidae</taxon>
        <taxon>Eurotiales</taxon>
        <taxon>Thermoascaceae</taxon>
        <taxon>Paecilomyces</taxon>
    </lineage>
</organism>
<gene>
    <name evidence="7" type="ORF">PVAR5_6223</name>
</gene>
<evidence type="ECO:0000313" key="7">
    <source>
        <dbReference type="EMBL" id="GAD97545.1"/>
    </source>
</evidence>
<feature type="transmembrane region" description="Helical" evidence="5">
    <location>
        <begin position="361"/>
        <end position="382"/>
    </location>
</feature>
<dbReference type="OrthoDB" id="5327978at2759"/>
<keyword evidence="2 5" id="KW-0812">Transmembrane</keyword>
<feature type="transmembrane region" description="Helical" evidence="5">
    <location>
        <begin position="42"/>
        <end position="60"/>
    </location>
</feature>
<dbReference type="PANTHER" id="PTHR31382:SF5">
    <property type="entry name" value="SODIUM ION_PROTON EXCHANGER (EUROFUNG)"/>
    <property type="match status" value="1"/>
</dbReference>
<feature type="transmembrane region" description="Helical" evidence="5">
    <location>
        <begin position="109"/>
        <end position="130"/>
    </location>
</feature>
<dbReference type="EMBL" id="BAUL01000205">
    <property type="protein sequence ID" value="GAD97545.1"/>
    <property type="molecule type" value="Genomic_DNA"/>
</dbReference>
<sequence>MLKPILDVSSLNVVLSVAGAFSLIFGFLSLKLKQKWYIGEALPAFMLGVLMGPVGARFLLPDEWGNGETGQDSEITLGVTRVIIGIQLVKAGYELPKQYLRERFVEMTIYLLAVMTLMWLFTSACILLFVPKISFLSSLIIASCVTPTDPILSQAIAKGPFADNYVHRHVREFISSEAGGNDGFGFPFLLLAVSLLRYAGAPATTVSLEDFDLAKGMPDALGSSDVGRFGGGTEDALKHWFVEGVLYMVMMGFGYGALVGYGSRKLLNISVMRKWVCNECYLIFPVGIALFIIGTCGCVGSDETLACFIAGNALNWDGQYLHETEARHDSFNPGIETLLNFGAFMYLGAVMPWDTFQMPRVTGITVLRLLGLGLFVLVFRRIPAILMTYRFMSKVCNNWREALFLGYFGPIGLGAISYVEYARKLFPEPGESDREINNLTLSMVPVVYWLVFFSIIVHGLSVPILSFIYKVLHVKPIIDNPVEIVILSENEPLPNNSELKPERHSAIVHNRFSRMEPVAMEHRSMRNTLHPDDADAIRCGDEGWPLPGHEDFSRRESDADSTRKHDVVETEIKDIVSQVFRATFPKEQIIDTVLDEDADLYEFGDYLDEAKSILHESSDFQKYLNVIHEIEIEDDA</sequence>
<feature type="domain" description="Cation/H+ exchanger transmembrane" evidence="6">
    <location>
        <begin position="24"/>
        <end position="465"/>
    </location>
</feature>
<dbReference type="GO" id="GO:0120029">
    <property type="term" value="P:proton export across plasma membrane"/>
    <property type="evidence" value="ECO:0007669"/>
    <property type="project" value="InterPro"/>
</dbReference>
<comment type="subcellular location">
    <subcellularLocation>
        <location evidence="1">Membrane</location>
        <topology evidence="1">Multi-pass membrane protein</topology>
    </subcellularLocation>
</comment>
<evidence type="ECO:0000256" key="5">
    <source>
        <dbReference type="SAM" id="Phobius"/>
    </source>
</evidence>
<feature type="transmembrane region" description="Helical" evidence="5">
    <location>
        <begin position="446"/>
        <end position="469"/>
    </location>
</feature>
<feature type="transmembrane region" description="Helical" evidence="5">
    <location>
        <begin position="12"/>
        <end position="30"/>
    </location>
</feature>
<evidence type="ECO:0000256" key="1">
    <source>
        <dbReference type="ARBA" id="ARBA00004141"/>
    </source>
</evidence>
<dbReference type="HOGENOM" id="CLU_008635_4_1_1"/>
<dbReference type="InParanoid" id="V5I398"/>
<feature type="transmembrane region" description="Helical" evidence="5">
    <location>
        <begin position="402"/>
        <end position="419"/>
    </location>
</feature>